<dbReference type="RefSeq" id="WP_329411741.1">
    <property type="nucleotide sequence ID" value="NZ_CP109441.1"/>
</dbReference>
<gene>
    <name evidence="4" type="ORF">OG563_05190</name>
</gene>
<organism evidence="4 5">
    <name type="scientific">Nocardia vinacea</name>
    <dbReference type="NCBI Taxonomy" id="96468"/>
    <lineage>
        <taxon>Bacteria</taxon>
        <taxon>Bacillati</taxon>
        <taxon>Actinomycetota</taxon>
        <taxon>Actinomycetes</taxon>
        <taxon>Mycobacteriales</taxon>
        <taxon>Nocardiaceae</taxon>
        <taxon>Nocardia</taxon>
    </lineage>
</organism>
<dbReference type="PANTHER" id="PTHR33371">
    <property type="entry name" value="INTERMEMBRANE PHOSPHOLIPID TRANSPORT SYSTEM BINDING PROTEIN MLAD-RELATED"/>
    <property type="match status" value="1"/>
</dbReference>
<keyword evidence="5" id="KW-1185">Reference proteome</keyword>
<dbReference type="InterPro" id="IPR024516">
    <property type="entry name" value="Mce_C"/>
</dbReference>
<evidence type="ECO:0000259" key="2">
    <source>
        <dbReference type="Pfam" id="PF02470"/>
    </source>
</evidence>
<dbReference type="PANTHER" id="PTHR33371:SF15">
    <property type="entry name" value="LIPOPROTEIN LPRN"/>
    <property type="match status" value="1"/>
</dbReference>
<dbReference type="Pfam" id="PF02470">
    <property type="entry name" value="MlaD"/>
    <property type="match status" value="1"/>
</dbReference>
<reference evidence="4" key="1">
    <citation type="submission" date="2022-10" db="EMBL/GenBank/DDBJ databases">
        <title>The complete genomes of actinobacterial strains from the NBC collection.</title>
        <authorList>
            <person name="Joergensen T.S."/>
            <person name="Alvarez Arevalo M."/>
            <person name="Sterndorff E.B."/>
            <person name="Faurdal D."/>
            <person name="Vuksanovic O."/>
            <person name="Mourched A.-S."/>
            <person name="Charusanti P."/>
            <person name="Shaw S."/>
            <person name="Blin K."/>
            <person name="Weber T."/>
        </authorList>
    </citation>
    <scope>NUCLEOTIDE SEQUENCE</scope>
    <source>
        <strain evidence="4">NBC_01482</strain>
    </source>
</reference>
<accession>A0ABZ1YWM9</accession>
<dbReference type="EMBL" id="CP109441">
    <property type="protein sequence ID" value="WUV47634.1"/>
    <property type="molecule type" value="Genomic_DNA"/>
</dbReference>
<evidence type="ECO:0000256" key="1">
    <source>
        <dbReference type="SAM" id="SignalP"/>
    </source>
</evidence>
<feature type="chain" id="PRO_5046409810" evidence="1">
    <location>
        <begin position="26"/>
        <end position="370"/>
    </location>
</feature>
<dbReference type="InterPro" id="IPR003399">
    <property type="entry name" value="Mce/MlaD"/>
</dbReference>
<dbReference type="InterPro" id="IPR052336">
    <property type="entry name" value="MlaD_Phospholipid_Transporter"/>
</dbReference>
<sequence length="370" mass="37711">MITRKATFTSAAVVLLCTVSTSACSMGLDRMPLPAPSVGSHTFTLTATFANALNLPAKAKVKVDGADVGEVESMTARDYTAVVTLRIRSEVLLPTGTTAELRSATPLGDVFVALDPPPNPAPGAAVLHDGDSIAQSSTSAAATIEEVLARAALLVNGGVIRDLTKVINGLGAEFGGRGDRMGELIAQTTTLVGTLSARSDQIRAVVQDTATLTATVAAQQSVVNDVVAAASPALDVVAASTQDIVDLAAQLNRIAGQLAKFPSINGTGKRSLVTDLNNLAAGLNTAAIDPNANLDPLNHTLAIVGGKVANGAAATADADIYQIVLGAAPDPNFPGNPEARVPSQTDWENFAGSLAYSLGRLYGRVIGPGR</sequence>
<dbReference type="Proteomes" id="UP001432062">
    <property type="component" value="Chromosome"/>
</dbReference>
<dbReference type="NCBIfam" id="TIGR00996">
    <property type="entry name" value="Mtu_fam_mce"/>
    <property type="match status" value="1"/>
</dbReference>
<name>A0ABZ1YWM9_9NOCA</name>
<feature type="signal peptide" evidence="1">
    <location>
        <begin position="1"/>
        <end position="25"/>
    </location>
</feature>
<dbReference type="Pfam" id="PF11887">
    <property type="entry name" value="Mce4_CUP1"/>
    <property type="match status" value="1"/>
</dbReference>
<protein>
    <submittedName>
        <fullName evidence="4">MCE family protein</fullName>
    </submittedName>
</protein>
<feature type="domain" description="Mce/MlaD" evidence="2">
    <location>
        <begin position="43"/>
        <end position="117"/>
    </location>
</feature>
<evidence type="ECO:0000313" key="4">
    <source>
        <dbReference type="EMBL" id="WUV47634.1"/>
    </source>
</evidence>
<evidence type="ECO:0000259" key="3">
    <source>
        <dbReference type="Pfam" id="PF11887"/>
    </source>
</evidence>
<dbReference type="InterPro" id="IPR005693">
    <property type="entry name" value="Mce"/>
</dbReference>
<feature type="domain" description="Mammalian cell entry C-terminal" evidence="3">
    <location>
        <begin position="126"/>
        <end position="297"/>
    </location>
</feature>
<evidence type="ECO:0000313" key="5">
    <source>
        <dbReference type="Proteomes" id="UP001432062"/>
    </source>
</evidence>
<keyword evidence="1" id="KW-0732">Signal</keyword>
<proteinExistence type="predicted"/>
<dbReference type="PROSITE" id="PS51257">
    <property type="entry name" value="PROKAR_LIPOPROTEIN"/>
    <property type="match status" value="1"/>
</dbReference>